<feature type="region of interest" description="Disordered" evidence="2">
    <location>
        <begin position="317"/>
        <end position="336"/>
    </location>
</feature>
<protein>
    <submittedName>
        <fullName evidence="3">Uncharacterized protein</fullName>
    </submittedName>
</protein>
<proteinExistence type="predicted"/>
<dbReference type="AlphaFoldDB" id="A0A2T5ER64"/>
<name>A0A2T5ER64_VIBSP</name>
<evidence type="ECO:0000313" key="4">
    <source>
        <dbReference type="Proteomes" id="UP000244197"/>
    </source>
</evidence>
<evidence type="ECO:0000313" key="3">
    <source>
        <dbReference type="EMBL" id="PTP27502.1"/>
    </source>
</evidence>
<dbReference type="EMBL" id="PIFK01000047">
    <property type="protein sequence ID" value="PTP27502.1"/>
    <property type="molecule type" value="Genomic_DNA"/>
</dbReference>
<feature type="coiled-coil region" evidence="1">
    <location>
        <begin position="343"/>
        <end position="370"/>
    </location>
</feature>
<comment type="caution">
    <text evidence="3">The sequence shown here is derived from an EMBL/GenBank/DDBJ whole genome shotgun (WGS) entry which is preliminary data.</text>
</comment>
<evidence type="ECO:0000256" key="2">
    <source>
        <dbReference type="SAM" id="MobiDB-lite"/>
    </source>
</evidence>
<keyword evidence="1" id="KW-0175">Coiled coil</keyword>
<sequence>MKREIRQLHRRINSTSTSSDRVKCEHSMAHSLRIKPPTKAKKTKSLEWDEELKNNNLILVNGELRKLESWSEESRLELLYSTVPVPRVRNQTKLQTQQRQYRQKMKKAIVSETKKGNQEAAEFLQNVLDTQGHVSYSRIDRFSKLSMQRKNQRVKMLEMYLNAHNQLQRRAPTNNVYLQEGIFKVPHQWQVGSDEISLSEYMFLTEQFLTDNFPEYEIKAIIGHDDERAKDKKTGHHPHYFLSGLNRETQEYDLHKRQIQVVNEYLEKTYAVTNFFSPDSILSKEESADYGHYFQKMVRDYANEHLFHSKGLHVELSPEAERRSEQRKKMNREATLPKSEREYNYYNYQLEKLNELLKRKERRLAWLDAKHEARIDILDDLASQVDLTRVDLDRLKTAESEIETKIISIKSQYDEYIRKVNKLDSVYASHIANICKLIFVRIRAKDQNLQNAALDYLNKVKLNLARASPSEKLFVSMLAKDLNDKDLEVIALDSTNKERSI</sequence>
<organism evidence="3 4">
    <name type="scientific">Vibrio splendidus</name>
    <dbReference type="NCBI Taxonomy" id="29497"/>
    <lineage>
        <taxon>Bacteria</taxon>
        <taxon>Pseudomonadati</taxon>
        <taxon>Pseudomonadota</taxon>
        <taxon>Gammaproteobacteria</taxon>
        <taxon>Vibrionales</taxon>
        <taxon>Vibrionaceae</taxon>
        <taxon>Vibrio</taxon>
    </lineage>
</organism>
<reference evidence="3 4" key="1">
    <citation type="submission" date="2017-11" db="EMBL/GenBank/DDBJ databases">
        <title>Population delineation of vibrios coincides with oyster pathogenicity.</title>
        <authorList>
            <person name="Bruto M."/>
            <person name="Labreuche Y."/>
            <person name="James A."/>
            <person name="Piel D."/>
            <person name="Chenivesse S."/>
            <person name="Petton B."/>
            <person name="Polz M.F."/>
            <person name="Le Roux F."/>
        </authorList>
    </citation>
    <scope>NUCLEOTIDE SEQUENCE [LARGE SCALE GENOMIC DNA]</scope>
    <source>
        <strain evidence="3 4">FF_144</strain>
    </source>
</reference>
<gene>
    <name evidence="3" type="ORF">CWO07_19835</name>
</gene>
<evidence type="ECO:0000256" key="1">
    <source>
        <dbReference type="SAM" id="Coils"/>
    </source>
</evidence>
<accession>A0A2T5ER64</accession>
<feature type="compositionally biased region" description="Basic and acidic residues" evidence="2">
    <location>
        <begin position="319"/>
        <end position="332"/>
    </location>
</feature>
<dbReference type="Proteomes" id="UP000244197">
    <property type="component" value="Unassembled WGS sequence"/>
</dbReference>
<dbReference type="RefSeq" id="WP_108188138.1">
    <property type="nucleotide sequence ID" value="NZ_PIFK01000047.1"/>
</dbReference>